<evidence type="ECO:0000313" key="2">
    <source>
        <dbReference type="Proteomes" id="UP000261166"/>
    </source>
</evidence>
<dbReference type="AlphaFoldDB" id="A0A3E3J0D2"/>
<gene>
    <name evidence="1" type="ORF">DWY69_06940</name>
</gene>
<reference evidence="1 2" key="1">
    <citation type="submission" date="2018-08" db="EMBL/GenBank/DDBJ databases">
        <title>A genome reference for cultivated species of the human gut microbiota.</title>
        <authorList>
            <person name="Zou Y."/>
            <person name="Xue W."/>
            <person name="Luo G."/>
        </authorList>
    </citation>
    <scope>NUCLEOTIDE SEQUENCE [LARGE SCALE GENOMIC DNA]</scope>
    <source>
        <strain evidence="1 2">AF26-4BH</strain>
    </source>
</reference>
<organism evidence="1 2">
    <name type="scientific">Eisenbergiella massiliensis</name>
    <dbReference type="NCBI Taxonomy" id="1720294"/>
    <lineage>
        <taxon>Bacteria</taxon>
        <taxon>Bacillati</taxon>
        <taxon>Bacillota</taxon>
        <taxon>Clostridia</taxon>
        <taxon>Lachnospirales</taxon>
        <taxon>Lachnospiraceae</taxon>
        <taxon>Eisenbergiella</taxon>
    </lineage>
</organism>
<proteinExistence type="predicted"/>
<comment type="caution">
    <text evidence="1">The sequence shown here is derived from an EMBL/GenBank/DDBJ whole genome shotgun (WGS) entry which is preliminary data.</text>
</comment>
<dbReference type="OrthoDB" id="2627254at2"/>
<dbReference type="EMBL" id="QVLU01000005">
    <property type="protein sequence ID" value="RGE72806.1"/>
    <property type="molecule type" value="Genomic_DNA"/>
</dbReference>
<sequence length="91" mass="10405">MARQKKVTINGQDYTLQSVSPRWYFDANDRHGMTGGKKNTAGYVDEIFKNVVVEPPEIKAQGIEYFCDMDDGIEVTEQLLTEVESFLRGRK</sequence>
<evidence type="ECO:0000313" key="1">
    <source>
        <dbReference type="EMBL" id="RGE72806.1"/>
    </source>
</evidence>
<dbReference type="Proteomes" id="UP000261166">
    <property type="component" value="Unassembled WGS sequence"/>
</dbReference>
<name>A0A3E3J0D2_9FIRM</name>
<protein>
    <submittedName>
        <fullName evidence="1">Uncharacterized protein</fullName>
    </submittedName>
</protein>
<accession>A0A3E3J0D2</accession>